<dbReference type="CDD" id="cd10431">
    <property type="entry name" value="GHITM"/>
    <property type="match status" value="1"/>
</dbReference>
<evidence type="ECO:0000256" key="1">
    <source>
        <dbReference type="ARBA" id="ARBA00004141"/>
    </source>
</evidence>
<feature type="transmembrane region" description="Helical" evidence="5">
    <location>
        <begin position="259"/>
        <end position="277"/>
    </location>
</feature>
<comment type="caution">
    <text evidence="6">The sequence shown here is derived from an EMBL/GenBank/DDBJ whole genome shotgun (WGS) entry which is preliminary data.</text>
</comment>
<reference evidence="6 7" key="1">
    <citation type="submission" date="2019-07" db="EMBL/GenBank/DDBJ databases">
        <title>Draft genome assembly of a fouling barnacle, Amphibalanus amphitrite (Darwin, 1854): The first reference genome for Thecostraca.</title>
        <authorList>
            <person name="Kim W."/>
        </authorList>
    </citation>
    <scope>NUCLEOTIDE SEQUENCE [LARGE SCALE GENOMIC DNA]</scope>
    <source>
        <strain evidence="6">SNU_AA5</strain>
        <tissue evidence="6">Soma without cirri and trophi</tissue>
    </source>
</reference>
<feature type="transmembrane region" description="Helical" evidence="5">
    <location>
        <begin position="144"/>
        <end position="165"/>
    </location>
</feature>
<keyword evidence="2 5" id="KW-0812">Transmembrane</keyword>
<evidence type="ECO:0000256" key="4">
    <source>
        <dbReference type="ARBA" id="ARBA00023136"/>
    </source>
</evidence>
<dbReference type="Pfam" id="PF01027">
    <property type="entry name" value="Bax1-I"/>
    <property type="match status" value="1"/>
</dbReference>
<dbReference type="InterPro" id="IPR035871">
    <property type="entry name" value="GHITM"/>
</dbReference>
<dbReference type="AlphaFoldDB" id="A0A6A4VDQ6"/>
<sequence length="329" mass="34868">MLLSRVTMLVAPSSLARSAARLQVGAPARRLLSNQARTAETRRAARRATLGQRVMAPAGEGAFTAGRGLVAGASVVGIGALCYYGAGLSSEMGAIDQAVLWPQYVRDRVKATYMYFGASVGVTAASAVAIFRSPAMMRLVTKNSWLAIGASFAAMIGSGMLVRSIPYQEGFGTKQMAWLLHCGVIGAVVAPLAMLGGPLLMRAAWYTAGVVGGLSTVAVCAPSEKFLNMGGPLAIGFGVVFCASIACSCRPPRPWVPECTLWLMYGGLVLFSMMLLYDTQRIIKKAEHYPMIAQKPFDPINASVSIYLDTINIFMRIAMILAGGGGRRK</sequence>
<dbReference type="GO" id="GO:0005743">
    <property type="term" value="C:mitochondrial inner membrane"/>
    <property type="evidence" value="ECO:0007669"/>
    <property type="project" value="TreeGrafter"/>
</dbReference>
<dbReference type="EMBL" id="VIIS01002103">
    <property type="protein sequence ID" value="KAF0288538.1"/>
    <property type="molecule type" value="Genomic_DNA"/>
</dbReference>
<keyword evidence="7" id="KW-1185">Reference proteome</keyword>
<accession>A0A6A4VDQ6</accession>
<feature type="transmembrane region" description="Helical" evidence="5">
    <location>
        <begin position="177"/>
        <end position="197"/>
    </location>
</feature>
<gene>
    <name evidence="6" type="primary">GHITM</name>
    <name evidence="6" type="ORF">FJT64_013089</name>
</gene>
<dbReference type="PANTHER" id="PTHR23291">
    <property type="entry name" value="BAX INHIBITOR-RELATED"/>
    <property type="match status" value="1"/>
</dbReference>
<comment type="subcellular location">
    <subcellularLocation>
        <location evidence="1">Membrane</location>
        <topology evidence="1">Multi-pass membrane protein</topology>
    </subcellularLocation>
</comment>
<keyword evidence="4 5" id="KW-0472">Membrane</keyword>
<proteinExistence type="inferred from homology"/>
<dbReference type="OrthoDB" id="6285520at2759"/>
<evidence type="ECO:0000256" key="2">
    <source>
        <dbReference type="ARBA" id="ARBA00022692"/>
    </source>
</evidence>
<comment type="similarity">
    <text evidence="5">Belongs to the BI1 family.</text>
</comment>
<dbReference type="Proteomes" id="UP000440578">
    <property type="component" value="Unassembled WGS sequence"/>
</dbReference>
<keyword evidence="3 5" id="KW-1133">Transmembrane helix</keyword>
<evidence type="ECO:0000313" key="7">
    <source>
        <dbReference type="Proteomes" id="UP000440578"/>
    </source>
</evidence>
<name>A0A6A4VDQ6_AMPAM</name>
<evidence type="ECO:0000256" key="5">
    <source>
        <dbReference type="RuleBase" id="RU004379"/>
    </source>
</evidence>
<feature type="transmembrane region" description="Helical" evidence="5">
    <location>
        <begin position="113"/>
        <end position="132"/>
    </location>
</feature>
<protein>
    <submittedName>
        <fullName evidence="6">Growth hormone-inducible transmembrane protein</fullName>
    </submittedName>
</protein>
<dbReference type="PANTHER" id="PTHR23291:SF112">
    <property type="entry name" value="GROWTH HORMONE-INDUCIBLE TRANSMEMBRANE PROTEIN"/>
    <property type="match status" value="1"/>
</dbReference>
<evidence type="ECO:0000313" key="6">
    <source>
        <dbReference type="EMBL" id="KAF0288538.1"/>
    </source>
</evidence>
<feature type="transmembrane region" description="Helical" evidence="5">
    <location>
        <begin position="233"/>
        <end position="253"/>
    </location>
</feature>
<evidence type="ECO:0000256" key="3">
    <source>
        <dbReference type="ARBA" id="ARBA00022989"/>
    </source>
</evidence>
<dbReference type="InterPro" id="IPR006214">
    <property type="entry name" value="Bax_inhibitor_1-related"/>
</dbReference>
<organism evidence="6 7">
    <name type="scientific">Amphibalanus amphitrite</name>
    <name type="common">Striped barnacle</name>
    <name type="synonym">Balanus amphitrite</name>
    <dbReference type="NCBI Taxonomy" id="1232801"/>
    <lineage>
        <taxon>Eukaryota</taxon>
        <taxon>Metazoa</taxon>
        <taxon>Ecdysozoa</taxon>
        <taxon>Arthropoda</taxon>
        <taxon>Crustacea</taxon>
        <taxon>Multicrustacea</taxon>
        <taxon>Cirripedia</taxon>
        <taxon>Thoracica</taxon>
        <taxon>Thoracicalcarea</taxon>
        <taxon>Balanomorpha</taxon>
        <taxon>Balanoidea</taxon>
        <taxon>Balanidae</taxon>
        <taxon>Amphibalaninae</taxon>
        <taxon>Amphibalanus</taxon>
    </lineage>
</organism>
<feature type="transmembrane region" description="Helical" evidence="5">
    <location>
        <begin position="203"/>
        <end position="221"/>
    </location>
</feature>